<dbReference type="AlphaFoldDB" id="A0ABD5X880"/>
<dbReference type="Proteomes" id="UP001596414">
    <property type="component" value="Unassembled WGS sequence"/>
</dbReference>
<reference evidence="2 3" key="1">
    <citation type="journal article" date="2014" name="Int. J. Syst. Evol. Microbiol.">
        <title>Complete genome sequence of Corynebacterium casei LMG S-19264T (=DSM 44701T), isolated from a smear-ripened cheese.</title>
        <authorList>
            <consortium name="US DOE Joint Genome Institute (JGI-PGF)"/>
            <person name="Walter F."/>
            <person name="Albersmeier A."/>
            <person name="Kalinowski J."/>
            <person name="Ruckert C."/>
        </authorList>
    </citation>
    <scope>NUCLEOTIDE SEQUENCE [LARGE SCALE GENOMIC DNA]</scope>
    <source>
        <strain evidence="2 3">CGMCC 4.7215</strain>
    </source>
</reference>
<comment type="caution">
    <text evidence="2">The sequence shown here is derived from an EMBL/GenBank/DDBJ whole genome shotgun (WGS) entry which is preliminary data.</text>
</comment>
<evidence type="ECO:0000313" key="3">
    <source>
        <dbReference type="Proteomes" id="UP001596414"/>
    </source>
</evidence>
<name>A0ABD5X880_9EURY</name>
<evidence type="ECO:0000313" key="2">
    <source>
        <dbReference type="EMBL" id="MFC7126729.1"/>
    </source>
</evidence>
<accession>A0ABD5X880</accession>
<evidence type="ECO:0000256" key="1">
    <source>
        <dbReference type="SAM" id="MobiDB-lite"/>
    </source>
</evidence>
<dbReference type="InterPro" id="IPR007381">
    <property type="entry name" value="CheF1/F2"/>
</dbReference>
<sequence length="207" mass="22303">MAANPISGLPTYVDTETGPQENGTEGSVSVTEQKIILSSSDGETTFPLSAVADIRVGHVPDILGPVPSEKVPVTIAFSSDSTLSVALIANQEAVAEKFALRLIKEILDGTTIRVKHPARVGDSDPKSSFEQGVVSVYPDRLHFDTGQDAQIETDNVRGFKQTRKTVQGAQKPLVAIDFVRDGTLFRSLLQAHDPQITSVLGRFLQYT</sequence>
<dbReference type="Pfam" id="PF04283">
    <property type="entry name" value="CheF-arch"/>
    <property type="match status" value="1"/>
</dbReference>
<dbReference type="RefSeq" id="WP_267637457.1">
    <property type="nucleotide sequence ID" value="NZ_JAODIY010000009.1"/>
</dbReference>
<organism evidence="2 3">
    <name type="scientific">Halovenus rubra</name>
    <dbReference type="NCBI Taxonomy" id="869890"/>
    <lineage>
        <taxon>Archaea</taxon>
        <taxon>Methanobacteriati</taxon>
        <taxon>Methanobacteriota</taxon>
        <taxon>Stenosarchaea group</taxon>
        <taxon>Halobacteria</taxon>
        <taxon>Halobacteriales</taxon>
        <taxon>Haloarculaceae</taxon>
        <taxon>Halovenus</taxon>
    </lineage>
</organism>
<dbReference type="EMBL" id="JBHSZQ010000047">
    <property type="protein sequence ID" value="MFC7126729.1"/>
    <property type="molecule type" value="Genomic_DNA"/>
</dbReference>
<dbReference type="PANTHER" id="PTHR42201">
    <property type="entry name" value="TAXIS PROTEIN"/>
    <property type="match status" value="1"/>
</dbReference>
<dbReference type="PANTHER" id="PTHR42201:SF1">
    <property type="entry name" value="TAXIS PROTEIN"/>
    <property type="match status" value="1"/>
</dbReference>
<gene>
    <name evidence="2" type="ORF">ACFQJ7_11955</name>
</gene>
<feature type="compositionally biased region" description="Polar residues" evidence="1">
    <location>
        <begin position="17"/>
        <end position="26"/>
    </location>
</feature>
<protein>
    <submittedName>
        <fullName evidence="2">CheF family chemotaxis protein</fullName>
    </submittedName>
</protein>
<proteinExistence type="predicted"/>
<feature type="region of interest" description="Disordered" evidence="1">
    <location>
        <begin position="1"/>
        <end position="26"/>
    </location>
</feature>